<organism evidence="2 3">
    <name type="scientific">Hibiscus sabdariffa</name>
    <name type="common">roselle</name>
    <dbReference type="NCBI Taxonomy" id="183260"/>
    <lineage>
        <taxon>Eukaryota</taxon>
        <taxon>Viridiplantae</taxon>
        <taxon>Streptophyta</taxon>
        <taxon>Embryophyta</taxon>
        <taxon>Tracheophyta</taxon>
        <taxon>Spermatophyta</taxon>
        <taxon>Magnoliopsida</taxon>
        <taxon>eudicotyledons</taxon>
        <taxon>Gunneridae</taxon>
        <taxon>Pentapetalae</taxon>
        <taxon>rosids</taxon>
        <taxon>malvids</taxon>
        <taxon>Malvales</taxon>
        <taxon>Malvaceae</taxon>
        <taxon>Malvoideae</taxon>
        <taxon>Hibiscus</taxon>
    </lineage>
</organism>
<sequence>MNKTDSVSLKQIIRQFSIHCSTQRPCRAPYIGLILVNQKPHRLCSLHLLCSVSPRPLHLLCASPVFGRTPSAVRTKTPPWHTPPTKTLSLRSVTRAPERPTPSTDLETLFPADCAQPAFSSHTPCSVSVV</sequence>
<feature type="region of interest" description="Disordered" evidence="1">
    <location>
        <begin position="72"/>
        <end position="104"/>
    </location>
</feature>
<accession>A0ABR2SML1</accession>
<reference evidence="2 3" key="1">
    <citation type="journal article" date="2024" name="G3 (Bethesda)">
        <title>Genome assembly of Hibiscus sabdariffa L. provides insights into metabolisms of medicinal natural products.</title>
        <authorList>
            <person name="Kim T."/>
        </authorList>
    </citation>
    <scope>NUCLEOTIDE SEQUENCE [LARGE SCALE GENOMIC DNA]</scope>
    <source>
        <strain evidence="2">TK-2024</strain>
        <tissue evidence="2">Old leaves</tissue>
    </source>
</reference>
<evidence type="ECO:0000256" key="1">
    <source>
        <dbReference type="SAM" id="MobiDB-lite"/>
    </source>
</evidence>
<comment type="caution">
    <text evidence="2">The sequence shown here is derived from an EMBL/GenBank/DDBJ whole genome shotgun (WGS) entry which is preliminary data.</text>
</comment>
<name>A0ABR2SML1_9ROSI</name>
<proteinExistence type="predicted"/>
<evidence type="ECO:0000313" key="3">
    <source>
        <dbReference type="Proteomes" id="UP001396334"/>
    </source>
</evidence>
<keyword evidence="3" id="KW-1185">Reference proteome</keyword>
<dbReference type="EMBL" id="JBBPBN010000013">
    <property type="protein sequence ID" value="KAK9026456.1"/>
    <property type="molecule type" value="Genomic_DNA"/>
</dbReference>
<protein>
    <submittedName>
        <fullName evidence="2">Uncharacterized protein</fullName>
    </submittedName>
</protein>
<evidence type="ECO:0000313" key="2">
    <source>
        <dbReference type="EMBL" id="KAK9026456.1"/>
    </source>
</evidence>
<gene>
    <name evidence="2" type="ORF">V6N11_039294</name>
</gene>
<feature type="compositionally biased region" description="Low complexity" evidence="1">
    <location>
        <begin position="75"/>
        <end position="87"/>
    </location>
</feature>
<dbReference type="Proteomes" id="UP001396334">
    <property type="component" value="Unassembled WGS sequence"/>
</dbReference>